<name>A0ABS6RV38_9BACT</name>
<sequence>MPECVESLLTNTHALRDNGHNVMPYIHSGDCYIARARNMCVELFLNTTCTDLIFVDSDVAFDKDAMLKLLKHDKGIVAGAYPYRKTGLEFPVVLKFDEATNNCLDEKTGLVSATGVPAGFMRINRRVFEQMASHYKMERDSRGLCTFFDTGKLFGDNVWYGEDATFCKRWVEMGGEIWVEPNINFKHIGTQKFEGNYFNFLSGGNDSRV</sequence>
<comment type="caution">
    <text evidence="1">The sequence shown here is derived from an EMBL/GenBank/DDBJ whole genome shotgun (WGS) entry which is preliminary data.</text>
</comment>
<keyword evidence="2" id="KW-1185">Reference proteome</keyword>
<dbReference type="RefSeq" id="WP_218251072.1">
    <property type="nucleotide sequence ID" value="NZ_JABXWD010000024.1"/>
</dbReference>
<accession>A0ABS6RV38</accession>
<proteinExistence type="predicted"/>
<gene>
    <name evidence="1" type="ORF">HWQ67_02520</name>
</gene>
<evidence type="ECO:0000313" key="2">
    <source>
        <dbReference type="Proteomes" id="UP001196980"/>
    </source>
</evidence>
<dbReference type="Proteomes" id="UP001196980">
    <property type="component" value="Unassembled WGS sequence"/>
</dbReference>
<dbReference type="EMBL" id="JABXWD010000024">
    <property type="protein sequence ID" value="MBV6340451.1"/>
    <property type="molecule type" value="Genomic_DNA"/>
</dbReference>
<reference evidence="1 2" key="1">
    <citation type="journal article" date="2020" name="J Geophys Res Biogeosci">
        <title>Magnetotaxis as an Adaptation to Enable Bacterial Shuttling of Microbial Sulfur and Sulfur Cycling Across Aquatic Oxic#Anoxic Interfaces.</title>
        <authorList>
            <person name="Li J."/>
            <person name="Liu P."/>
            <person name="Wang J."/>
            <person name="Roberts A.P."/>
            <person name="Pan Y."/>
        </authorList>
    </citation>
    <scope>NUCLEOTIDE SEQUENCE [LARGE SCALE GENOMIC DNA]</scope>
    <source>
        <strain evidence="1 2">MYR-1_YQ</strain>
    </source>
</reference>
<organism evidence="1 2">
    <name type="scientific">Candidatus Magnetobacterium casense</name>
    <dbReference type="NCBI Taxonomy" id="1455061"/>
    <lineage>
        <taxon>Bacteria</taxon>
        <taxon>Pseudomonadati</taxon>
        <taxon>Nitrospirota</taxon>
        <taxon>Thermodesulfovibrionia</taxon>
        <taxon>Thermodesulfovibrionales</taxon>
        <taxon>Candidatus Magnetobacteriaceae</taxon>
        <taxon>Candidatus Magnetobacterium</taxon>
    </lineage>
</organism>
<evidence type="ECO:0000313" key="1">
    <source>
        <dbReference type="EMBL" id="MBV6340451.1"/>
    </source>
</evidence>
<protein>
    <submittedName>
        <fullName evidence="1">Uncharacterized protein</fullName>
    </submittedName>
</protein>